<feature type="region of interest" description="Disordered" evidence="17">
    <location>
        <begin position="357"/>
        <end position="377"/>
    </location>
</feature>
<proteinExistence type="predicted"/>
<feature type="region of interest" description="Disordered" evidence="17">
    <location>
        <begin position="424"/>
        <end position="477"/>
    </location>
</feature>
<feature type="domain" description="Protein kinase" evidence="20">
    <location>
        <begin position="494"/>
        <end position="787"/>
    </location>
</feature>
<evidence type="ECO:0000256" key="16">
    <source>
        <dbReference type="PROSITE-ProRule" id="PRU10141"/>
    </source>
</evidence>
<dbReference type="PANTHER" id="PTHR46146:SF3">
    <property type="entry name" value="SERINE_THREONINE-PROTEIN KINASE-LIKE PROTEIN CCR3-RELATED"/>
    <property type="match status" value="1"/>
</dbReference>
<evidence type="ECO:0000256" key="9">
    <source>
        <dbReference type="ARBA" id="ARBA00022840"/>
    </source>
</evidence>
<keyword evidence="4" id="KW-0808">Transferase</keyword>
<dbReference type="Gene3D" id="2.130.10.30">
    <property type="entry name" value="Regulator of chromosome condensation 1/beta-lactamase-inhibitor protein II"/>
    <property type="match status" value="1"/>
</dbReference>
<dbReference type="SMART" id="SM00220">
    <property type="entry name" value="S_TKc"/>
    <property type="match status" value="1"/>
</dbReference>
<evidence type="ECO:0000256" key="13">
    <source>
        <dbReference type="ARBA" id="ARBA00023180"/>
    </source>
</evidence>
<dbReference type="InterPro" id="IPR009091">
    <property type="entry name" value="RCC1/BLIP-II"/>
</dbReference>
<dbReference type="PROSITE" id="PS50011">
    <property type="entry name" value="PROTEIN_KINASE_DOM"/>
    <property type="match status" value="1"/>
</dbReference>
<evidence type="ECO:0000256" key="14">
    <source>
        <dbReference type="ARBA" id="ARBA00047899"/>
    </source>
</evidence>
<keyword evidence="9 16" id="KW-0067">ATP-binding</keyword>
<reference evidence="21 22" key="1">
    <citation type="journal article" date="2023" name="Hortic Res">
        <title>Pangenome of water caltrop reveals structural variations and asymmetric subgenome divergence after allopolyploidization.</title>
        <authorList>
            <person name="Zhang X."/>
            <person name="Chen Y."/>
            <person name="Wang L."/>
            <person name="Yuan Y."/>
            <person name="Fang M."/>
            <person name="Shi L."/>
            <person name="Lu R."/>
            <person name="Comes H.P."/>
            <person name="Ma Y."/>
            <person name="Chen Y."/>
            <person name="Huang G."/>
            <person name="Zhou Y."/>
            <person name="Zheng Z."/>
            <person name="Qiu Y."/>
        </authorList>
    </citation>
    <scope>NUCLEOTIDE SEQUENCE [LARGE SCALE GENOMIC DNA]</scope>
    <source>
        <tissue evidence="21">Roots</tissue>
    </source>
</reference>
<keyword evidence="22" id="KW-1185">Reference proteome</keyword>
<dbReference type="InterPro" id="IPR011009">
    <property type="entry name" value="Kinase-like_dom_sf"/>
</dbReference>
<dbReference type="SUPFAM" id="SSF50985">
    <property type="entry name" value="RCC1/BLIP-II"/>
    <property type="match status" value="1"/>
</dbReference>
<evidence type="ECO:0000256" key="4">
    <source>
        <dbReference type="ARBA" id="ARBA00022679"/>
    </source>
</evidence>
<feature type="chain" id="PRO_5042894992" description="non-specific serine/threonine protein kinase" evidence="19">
    <location>
        <begin position="30"/>
        <end position="807"/>
    </location>
</feature>
<dbReference type="FunFam" id="3.30.200.20:FF:000357">
    <property type="entry name" value="serine/threonine-protein kinase-like protein CCR1"/>
    <property type="match status" value="1"/>
</dbReference>
<dbReference type="EMBL" id="JAXIOK010000012">
    <property type="protein sequence ID" value="KAK4757632.1"/>
    <property type="molecule type" value="Genomic_DNA"/>
</dbReference>
<keyword evidence="6 19" id="KW-0732">Signal</keyword>
<sequence length="807" mass="86146">MYSLPLPSAIAIFFTVIALASLAPPSAHALGSGATIAIASDTATVCSIAAELPTRNIRCFRRGESLAFDALPNVSFSVVSGGRSSICGLVEDGRRFFCWDTRINSTRSWRRVYNDTVALSTIAVGDDHVCGIISATGGIKCWRNATTFNLPSDDDRFQSVSSGSSFSCGILANSSQVRCWGSSNQPAATAIEDGFRGFPMTSLVSGSSHACGLNSTGFVICRGISNENGQLGLPSNSAFQYSTLSLGANHTCGIRSVNNTVVCQGSLEPYNPAAESFETVVSGSSFVCGLVTSNLSVLCWGPGWPSSGLVLPLGGPSLPGPCVQSDCSPCGTYLRDQILCFGEGHICKPCDQPIITTSSPPPPSQSPSSRSPSSPSRPLRKGLLAFAIIGSVGAVSGICSVIYCLWVGGCFGQKKVHNSVQPTITRASSDNNGSGGGVGSVPRTSPPSRSSTLRRQASRAMTMRRQRSGTSSSKHPDKAEEFSFAELALATDNFSVENKIGSGSFGVVYRGKLLDGREVAIKRGETKTKKFQEKETAFDSELVFLSRLHHKHLVRLVGYCEEHDERLLVYEYMKNGALHNHLHDHSNVEKASSLLNSWRMRIKVALDASRGIEYLHNYAVPPIIHRDIKSSNILLDSNWTARVSDFGLSLMGGGQLTDGIYGSIRPYKAVGTVGYIDPEYYGLNVLTEKSDVYGLGVVLLELLTGRRAIFKGGDNGDQPTSLVDYAVPAIMAGNVVQVLDPRVGNLELNEAEAVELVAYTAMHCVNLEGKDRPTMADIVANLERALVLCEESHMSISSCGTISIVSE</sequence>
<dbReference type="InterPro" id="IPR000719">
    <property type="entry name" value="Prot_kinase_dom"/>
</dbReference>
<dbReference type="AlphaFoldDB" id="A0AAN7K1N8"/>
<evidence type="ECO:0000256" key="6">
    <source>
        <dbReference type="ARBA" id="ARBA00022729"/>
    </source>
</evidence>
<evidence type="ECO:0000259" key="20">
    <source>
        <dbReference type="PROSITE" id="PS50011"/>
    </source>
</evidence>
<evidence type="ECO:0000256" key="18">
    <source>
        <dbReference type="SAM" id="Phobius"/>
    </source>
</evidence>
<evidence type="ECO:0000256" key="12">
    <source>
        <dbReference type="ARBA" id="ARBA00023170"/>
    </source>
</evidence>
<dbReference type="Gene3D" id="1.10.510.10">
    <property type="entry name" value="Transferase(Phosphotransferase) domain 1"/>
    <property type="match status" value="1"/>
</dbReference>
<dbReference type="PROSITE" id="PS00108">
    <property type="entry name" value="PROTEIN_KINASE_ST"/>
    <property type="match status" value="1"/>
</dbReference>
<gene>
    <name evidence="21" type="ORF">SAY87_018933</name>
</gene>
<dbReference type="GO" id="GO:0016020">
    <property type="term" value="C:membrane"/>
    <property type="evidence" value="ECO:0007669"/>
    <property type="project" value="UniProtKB-SubCell"/>
</dbReference>
<dbReference type="GO" id="GO:0042803">
    <property type="term" value="F:protein homodimerization activity"/>
    <property type="evidence" value="ECO:0007669"/>
    <property type="project" value="UniProtKB-ARBA"/>
</dbReference>
<keyword evidence="5 18" id="KW-0812">Transmembrane</keyword>
<feature type="transmembrane region" description="Helical" evidence="18">
    <location>
        <begin position="383"/>
        <end position="406"/>
    </location>
</feature>
<dbReference type="GO" id="GO:0004674">
    <property type="term" value="F:protein serine/threonine kinase activity"/>
    <property type="evidence" value="ECO:0007669"/>
    <property type="project" value="UniProtKB-KW"/>
</dbReference>
<keyword evidence="10 18" id="KW-1133">Transmembrane helix</keyword>
<keyword evidence="11 18" id="KW-0472">Membrane</keyword>
<evidence type="ECO:0000256" key="5">
    <source>
        <dbReference type="ARBA" id="ARBA00022692"/>
    </source>
</evidence>
<comment type="catalytic activity">
    <reaction evidence="15">
        <text>L-seryl-[protein] + ATP = O-phospho-L-seryl-[protein] + ADP + H(+)</text>
        <dbReference type="Rhea" id="RHEA:17989"/>
        <dbReference type="Rhea" id="RHEA-COMP:9863"/>
        <dbReference type="Rhea" id="RHEA-COMP:11604"/>
        <dbReference type="ChEBI" id="CHEBI:15378"/>
        <dbReference type="ChEBI" id="CHEBI:29999"/>
        <dbReference type="ChEBI" id="CHEBI:30616"/>
        <dbReference type="ChEBI" id="CHEBI:83421"/>
        <dbReference type="ChEBI" id="CHEBI:456216"/>
        <dbReference type="EC" id="2.7.11.1"/>
    </reaction>
</comment>
<feature type="binding site" evidence="16">
    <location>
        <position position="522"/>
    </location>
    <ligand>
        <name>ATP</name>
        <dbReference type="ChEBI" id="CHEBI:30616"/>
    </ligand>
</feature>
<feature type="signal peptide" evidence="19">
    <location>
        <begin position="1"/>
        <end position="29"/>
    </location>
</feature>
<keyword evidence="12" id="KW-0675">Receptor</keyword>
<comment type="catalytic activity">
    <reaction evidence="14">
        <text>L-threonyl-[protein] + ATP = O-phospho-L-threonyl-[protein] + ADP + H(+)</text>
        <dbReference type="Rhea" id="RHEA:46608"/>
        <dbReference type="Rhea" id="RHEA-COMP:11060"/>
        <dbReference type="Rhea" id="RHEA-COMP:11605"/>
        <dbReference type="ChEBI" id="CHEBI:15378"/>
        <dbReference type="ChEBI" id="CHEBI:30013"/>
        <dbReference type="ChEBI" id="CHEBI:30616"/>
        <dbReference type="ChEBI" id="CHEBI:61977"/>
        <dbReference type="ChEBI" id="CHEBI:456216"/>
        <dbReference type="EC" id="2.7.11.1"/>
    </reaction>
</comment>
<dbReference type="GO" id="GO:0005524">
    <property type="term" value="F:ATP binding"/>
    <property type="evidence" value="ECO:0007669"/>
    <property type="project" value="UniProtKB-UniRule"/>
</dbReference>
<evidence type="ECO:0000256" key="7">
    <source>
        <dbReference type="ARBA" id="ARBA00022741"/>
    </source>
</evidence>
<protein>
    <recommendedName>
        <fullName evidence="2">non-specific serine/threonine protein kinase</fullName>
        <ecNumber evidence="2">2.7.11.1</ecNumber>
    </recommendedName>
</protein>
<feature type="compositionally biased region" description="Low complexity" evidence="17">
    <location>
        <begin position="440"/>
        <end position="451"/>
    </location>
</feature>
<dbReference type="Pfam" id="PF00069">
    <property type="entry name" value="Pkinase"/>
    <property type="match status" value="1"/>
</dbReference>
<evidence type="ECO:0000313" key="22">
    <source>
        <dbReference type="Proteomes" id="UP001345219"/>
    </source>
</evidence>
<dbReference type="Gene3D" id="3.30.200.20">
    <property type="entry name" value="Phosphorylase Kinase, domain 1"/>
    <property type="match status" value="1"/>
</dbReference>
<dbReference type="Proteomes" id="UP001345219">
    <property type="component" value="Chromosome 15"/>
</dbReference>
<evidence type="ECO:0000256" key="15">
    <source>
        <dbReference type="ARBA" id="ARBA00048679"/>
    </source>
</evidence>
<evidence type="ECO:0000256" key="1">
    <source>
        <dbReference type="ARBA" id="ARBA00004479"/>
    </source>
</evidence>
<evidence type="ECO:0000256" key="8">
    <source>
        <dbReference type="ARBA" id="ARBA00022777"/>
    </source>
</evidence>
<evidence type="ECO:0000256" key="2">
    <source>
        <dbReference type="ARBA" id="ARBA00012513"/>
    </source>
</evidence>
<evidence type="ECO:0000256" key="10">
    <source>
        <dbReference type="ARBA" id="ARBA00022989"/>
    </source>
</evidence>
<dbReference type="InterPro" id="IPR017441">
    <property type="entry name" value="Protein_kinase_ATP_BS"/>
</dbReference>
<dbReference type="PROSITE" id="PS00107">
    <property type="entry name" value="PROTEIN_KINASE_ATP"/>
    <property type="match status" value="1"/>
</dbReference>
<dbReference type="EC" id="2.7.11.1" evidence="2"/>
<organism evidence="21 22">
    <name type="scientific">Trapa incisa</name>
    <dbReference type="NCBI Taxonomy" id="236973"/>
    <lineage>
        <taxon>Eukaryota</taxon>
        <taxon>Viridiplantae</taxon>
        <taxon>Streptophyta</taxon>
        <taxon>Embryophyta</taxon>
        <taxon>Tracheophyta</taxon>
        <taxon>Spermatophyta</taxon>
        <taxon>Magnoliopsida</taxon>
        <taxon>eudicotyledons</taxon>
        <taxon>Gunneridae</taxon>
        <taxon>Pentapetalae</taxon>
        <taxon>rosids</taxon>
        <taxon>malvids</taxon>
        <taxon>Myrtales</taxon>
        <taxon>Lythraceae</taxon>
        <taxon>Trapa</taxon>
    </lineage>
</organism>
<evidence type="ECO:0000256" key="11">
    <source>
        <dbReference type="ARBA" id="ARBA00023136"/>
    </source>
</evidence>
<accession>A0AAN7K1N8</accession>
<keyword evidence="7 16" id="KW-0547">Nucleotide-binding</keyword>
<keyword evidence="8" id="KW-0418">Kinase</keyword>
<evidence type="ECO:0000256" key="17">
    <source>
        <dbReference type="SAM" id="MobiDB-lite"/>
    </source>
</evidence>
<keyword evidence="13" id="KW-0325">Glycoprotein</keyword>
<evidence type="ECO:0000313" key="21">
    <source>
        <dbReference type="EMBL" id="KAK4757632.1"/>
    </source>
</evidence>
<feature type="compositionally biased region" description="Low complexity" evidence="17">
    <location>
        <begin position="366"/>
        <end position="377"/>
    </location>
</feature>
<comment type="subcellular location">
    <subcellularLocation>
        <location evidence="1">Membrane</location>
        <topology evidence="1">Single-pass type I membrane protein</topology>
    </subcellularLocation>
</comment>
<comment type="caution">
    <text evidence="21">The sequence shown here is derived from an EMBL/GenBank/DDBJ whole genome shotgun (WGS) entry which is preliminary data.</text>
</comment>
<keyword evidence="3" id="KW-0723">Serine/threonine-protein kinase</keyword>
<dbReference type="PANTHER" id="PTHR46146">
    <property type="entry name" value="SERINE/THREONINE-PROTEIN KINASE-LIKE PROTEIN CCR4"/>
    <property type="match status" value="1"/>
</dbReference>
<evidence type="ECO:0000256" key="19">
    <source>
        <dbReference type="SAM" id="SignalP"/>
    </source>
</evidence>
<name>A0AAN7K1N8_9MYRT</name>
<dbReference type="SUPFAM" id="SSF56112">
    <property type="entry name" value="Protein kinase-like (PK-like)"/>
    <property type="match status" value="1"/>
</dbReference>
<dbReference type="InterPro" id="IPR008271">
    <property type="entry name" value="Ser/Thr_kinase_AS"/>
</dbReference>
<evidence type="ECO:0000256" key="3">
    <source>
        <dbReference type="ARBA" id="ARBA00022527"/>
    </source>
</evidence>